<reference evidence="1 2" key="1">
    <citation type="submission" date="2024-09" db="EMBL/GenBank/DDBJ databases">
        <authorList>
            <person name="Sun Q."/>
            <person name="Mori K."/>
        </authorList>
    </citation>
    <scope>NUCLEOTIDE SEQUENCE [LARGE SCALE GENOMIC DNA]</scope>
    <source>
        <strain evidence="1 2">TISTR 2452</strain>
    </source>
</reference>
<dbReference type="Pfam" id="PF14907">
    <property type="entry name" value="NTP_transf_5"/>
    <property type="match status" value="1"/>
</dbReference>
<protein>
    <submittedName>
        <fullName evidence="1">Nucleotidyltransferase family protein</fullName>
    </submittedName>
</protein>
<accession>A0ABV5KIL4</accession>
<keyword evidence="2" id="KW-1185">Reference proteome</keyword>
<dbReference type="Proteomes" id="UP001589747">
    <property type="component" value="Unassembled WGS sequence"/>
</dbReference>
<comment type="caution">
    <text evidence="1">The sequence shown here is derived from an EMBL/GenBank/DDBJ whole genome shotgun (WGS) entry which is preliminary data.</text>
</comment>
<proteinExistence type="predicted"/>
<sequence>MHTSLVDDGVFSAELRLLLALVRPESPKAQAADASGLEGQIDWQLFGRLVRHHRLFPYLQHRIKNGSASGIPEDVLRELRLDYRQNVIQMLHLSGEMALVGRALEEAGIRCIFLKGPVVAHELYGDIALRTSNDLDAIVPIGELDAVQRLLQRMGYIKDDYILSVLNDWKWRHHHITFIHPLKRVKLEIHWRLNPGPSKEPAFDELWARSRLRTWTSYPVRMLGAEDLFLFLASHGARHGWSRLRWLLDIDRMARGELAADTLVPLLKRNHLRDVGGQALALAKGLLGTAIPPALAPLAERPKAAKLARGAMFYIGRMVNLHNKPLPPDVDRYHKRHLFEAMSAYHKMLFLLSFLFPYPQDTQTLPLPRSLHVLYFPLRPLLWIWRKARRQEYPA</sequence>
<name>A0ABV5KIL4_9BACL</name>
<evidence type="ECO:0000313" key="2">
    <source>
        <dbReference type="Proteomes" id="UP001589747"/>
    </source>
</evidence>
<dbReference type="EMBL" id="JBHMDO010000008">
    <property type="protein sequence ID" value="MFB9325055.1"/>
    <property type="molecule type" value="Genomic_DNA"/>
</dbReference>
<organism evidence="1 2">
    <name type="scientific">Paenibacillus aurantiacus</name>
    <dbReference type="NCBI Taxonomy" id="1936118"/>
    <lineage>
        <taxon>Bacteria</taxon>
        <taxon>Bacillati</taxon>
        <taxon>Bacillota</taxon>
        <taxon>Bacilli</taxon>
        <taxon>Bacillales</taxon>
        <taxon>Paenibacillaceae</taxon>
        <taxon>Paenibacillus</taxon>
    </lineage>
</organism>
<gene>
    <name evidence="1" type="ORF">ACFFSY_03850</name>
</gene>
<dbReference type="RefSeq" id="WP_377490147.1">
    <property type="nucleotide sequence ID" value="NZ_JBHMDO010000008.1"/>
</dbReference>
<dbReference type="InterPro" id="IPR039498">
    <property type="entry name" value="NTP_transf_5"/>
</dbReference>
<evidence type="ECO:0000313" key="1">
    <source>
        <dbReference type="EMBL" id="MFB9325055.1"/>
    </source>
</evidence>